<gene>
    <name evidence="1" type="ORF">L1987_51742</name>
</gene>
<sequence length="275" mass="32001">MAVDDNDGVELDGGDAGAVDHVIRDVDVNTVRFRVRGVYTHRIELYDAYRDTHHGFPLMIGEDAVNNINCFKDSIPSLFHPYISRIQDVNPDGNCGFRSVAVGLGLNENRWLFIRQQLLHEMDSKEEWWRTVFDRIAFQEYDRLRHTIDWQDVKAAPVSRWMWMPYTGLLIAQRFGVIVHLLSIAGNQTFFPLWFGPHVHAQHQIVSFVHVKSAHFIHVKLDGDFPMPPTNALWNLHRNDDAAEWENIYSDRIERFKKKMATDSDNFSQYVTNYG</sequence>
<comment type="caution">
    <text evidence="1">The sequence shown here is derived from an EMBL/GenBank/DDBJ whole genome shotgun (WGS) entry which is preliminary data.</text>
</comment>
<accession>A0ACB9ERS6</accession>
<keyword evidence="2" id="KW-1185">Reference proteome</keyword>
<organism evidence="1 2">
    <name type="scientific">Smallanthus sonchifolius</name>
    <dbReference type="NCBI Taxonomy" id="185202"/>
    <lineage>
        <taxon>Eukaryota</taxon>
        <taxon>Viridiplantae</taxon>
        <taxon>Streptophyta</taxon>
        <taxon>Embryophyta</taxon>
        <taxon>Tracheophyta</taxon>
        <taxon>Spermatophyta</taxon>
        <taxon>Magnoliopsida</taxon>
        <taxon>eudicotyledons</taxon>
        <taxon>Gunneridae</taxon>
        <taxon>Pentapetalae</taxon>
        <taxon>asterids</taxon>
        <taxon>campanulids</taxon>
        <taxon>Asterales</taxon>
        <taxon>Asteraceae</taxon>
        <taxon>Asteroideae</taxon>
        <taxon>Heliantheae alliance</taxon>
        <taxon>Millerieae</taxon>
        <taxon>Smallanthus</taxon>
    </lineage>
</organism>
<reference evidence="2" key="1">
    <citation type="journal article" date="2022" name="Mol. Ecol. Resour.">
        <title>The genomes of chicory, endive, great burdock and yacon provide insights into Asteraceae palaeo-polyploidization history and plant inulin production.</title>
        <authorList>
            <person name="Fan W."/>
            <person name="Wang S."/>
            <person name="Wang H."/>
            <person name="Wang A."/>
            <person name="Jiang F."/>
            <person name="Liu H."/>
            <person name="Zhao H."/>
            <person name="Xu D."/>
            <person name="Zhang Y."/>
        </authorList>
    </citation>
    <scope>NUCLEOTIDE SEQUENCE [LARGE SCALE GENOMIC DNA]</scope>
    <source>
        <strain evidence="2">cv. Yunnan</strain>
    </source>
</reference>
<protein>
    <submittedName>
        <fullName evidence="1">Uncharacterized protein</fullName>
    </submittedName>
</protein>
<dbReference type="EMBL" id="CM042034">
    <property type="protein sequence ID" value="KAI3761330.1"/>
    <property type="molecule type" value="Genomic_DNA"/>
</dbReference>
<evidence type="ECO:0000313" key="1">
    <source>
        <dbReference type="EMBL" id="KAI3761330.1"/>
    </source>
</evidence>
<name>A0ACB9ERS6_9ASTR</name>
<proteinExistence type="predicted"/>
<dbReference type="Proteomes" id="UP001056120">
    <property type="component" value="Linkage Group LG17"/>
</dbReference>
<evidence type="ECO:0000313" key="2">
    <source>
        <dbReference type="Proteomes" id="UP001056120"/>
    </source>
</evidence>
<reference evidence="1 2" key="2">
    <citation type="journal article" date="2022" name="Mol. Ecol. Resour.">
        <title>The genomes of chicory, endive, great burdock and yacon provide insights into Asteraceae paleo-polyploidization history and plant inulin production.</title>
        <authorList>
            <person name="Fan W."/>
            <person name="Wang S."/>
            <person name="Wang H."/>
            <person name="Wang A."/>
            <person name="Jiang F."/>
            <person name="Liu H."/>
            <person name="Zhao H."/>
            <person name="Xu D."/>
            <person name="Zhang Y."/>
        </authorList>
    </citation>
    <scope>NUCLEOTIDE SEQUENCE [LARGE SCALE GENOMIC DNA]</scope>
    <source>
        <strain evidence="2">cv. Yunnan</strain>
        <tissue evidence="1">Leaves</tissue>
    </source>
</reference>